<feature type="region of interest" description="Disordered" evidence="5">
    <location>
        <begin position="840"/>
        <end position="882"/>
    </location>
</feature>
<dbReference type="Pfam" id="PF00481">
    <property type="entry name" value="PP2C"/>
    <property type="match status" value="1"/>
</dbReference>
<evidence type="ECO:0000256" key="4">
    <source>
        <dbReference type="RuleBase" id="RU003465"/>
    </source>
</evidence>
<feature type="region of interest" description="Disordered" evidence="5">
    <location>
        <begin position="921"/>
        <end position="984"/>
    </location>
</feature>
<feature type="compositionally biased region" description="Polar residues" evidence="5">
    <location>
        <begin position="1614"/>
        <end position="1638"/>
    </location>
</feature>
<dbReference type="PANTHER" id="PTHR13832">
    <property type="entry name" value="PROTEIN PHOSPHATASE 2C"/>
    <property type="match status" value="1"/>
</dbReference>
<dbReference type="EMBL" id="JAVRJZ010000016">
    <property type="protein sequence ID" value="KAK2710964.1"/>
    <property type="molecule type" value="Genomic_DNA"/>
</dbReference>
<evidence type="ECO:0000256" key="3">
    <source>
        <dbReference type="ARBA" id="ARBA00022912"/>
    </source>
</evidence>
<evidence type="ECO:0000259" key="6">
    <source>
        <dbReference type="PROSITE" id="PS51746"/>
    </source>
</evidence>
<reference evidence="7" key="1">
    <citation type="submission" date="2023-07" db="EMBL/GenBank/DDBJ databases">
        <title>Chromosome-level genome assembly of Artemia franciscana.</title>
        <authorList>
            <person name="Jo E."/>
        </authorList>
    </citation>
    <scope>NUCLEOTIDE SEQUENCE</scope>
    <source>
        <tissue evidence="7">Whole body</tissue>
    </source>
</reference>
<dbReference type="PROSITE" id="PS01032">
    <property type="entry name" value="PPM_1"/>
    <property type="match status" value="1"/>
</dbReference>
<dbReference type="InterPro" id="IPR015655">
    <property type="entry name" value="PP2C"/>
</dbReference>
<keyword evidence="8" id="KW-1185">Reference proteome</keyword>
<feature type="compositionally biased region" description="Low complexity" evidence="5">
    <location>
        <begin position="1757"/>
        <end position="1777"/>
    </location>
</feature>
<evidence type="ECO:0000256" key="2">
    <source>
        <dbReference type="ARBA" id="ARBA00022801"/>
    </source>
</evidence>
<organism evidence="7 8">
    <name type="scientific">Artemia franciscana</name>
    <name type="common">Brine shrimp</name>
    <name type="synonym">Artemia sanfranciscana</name>
    <dbReference type="NCBI Taxonomy" id="6661"/>
    <lineage>
        <taxon>Eukaryota</taxon>
        <taxon>Metazoa</taxon>
        <taxon>Ecdysozoa</taxon>
        <taxon>Arthropoda</taxon>
        <taxon>Crustacea</taxon>
        <taxon>Branchiopoda</taxon>
        <taxon>Anostraca</taxon>
        <taxon>Artemiidae</taxon>
        <taxon>Artemia</taxon>
    </lineage>
</organism>
<dbReference type="GO" id="GO:0004722">
    <property type="term" value="F:protein serine/threonine phosphatase activity"/>
    <property type="evidence" value="ECO:0007669"/>
    <property type="project" value="InterPro"/>
</dbReference>
<feature type="compositionally biased region" description="Basic and acidic residues" evidence="5">
    <location>
        <begin position="951"/>
        <end position="975"/>
    </location>
</feature>
<dbReference type="SMART" id="SM00332">
    <property type="entry name" value="PP2Cc"/>
    <property type="match status" value="1"/>
</dbReference>
<feature type="compositionally biased region" description="Low complexity" evidence="5">
    <location>
        <begin position="1710"/>
        <end position="1729"/>
    </location>
</feature>
<dbReference type="SUPFAM" id="SSF81606">
    <property type="entry name" value="PP2C-like"/>
    <property type="match status" value="1"/>
</dbReference>
<evidence type="ECO:0000256" key="1">
    <source>
        <dbReference type="ARBA" id="ARBA00022723"/>
    </source>
</evidence>
<dbReference type="Gene3D" id="3.60.40.10">
    <property type="entry name" value="PPM-type phosphatase domain"/>
    <property type="match status" value="1"/>
</dbReference>
<dbReference type="InterPro" id="IPR001932">
    <property type="entry name" value="PPM-type_phosphatase-like_dom"/>
</dbReference>
<feature type="compositionally biased region" description="Low complexity" evidence="5">
    <location>
        <begin position="1667"/>
        <end position="1678"/>
    </location>
</feature>
<feature type="compositionally biased region" description="Basic and acidic residues" evidence="5">
    <location>
        <begin position="873"/>
        <end position="882"/>
    </location>
</feature>
<gene>
    <name evidence="7" type="ORF">QYM36_012210</name>
</gene>
<feature type="region of interest" description="Disordered" evidence="5">
    <location>
        <begin position="481"/>
        <end position="534"/>
    </location>
</feature>
<comment type="caution">
    <text evidence="7">The sequence shown here is derived from an EMBL/GenBank/DDBJ whole genome shotgun (WGS) entry which is preliminary data.</text>
</comment>
<feature type="domain" description="PPM-type phosphatase" evidence="6">
    <location>
        <begin position="118"/>
        <end position="372"/>
    </location>
</feature>
<evidence type="ECO:0000256" key="5">
    <source>
        <dbReference type="SAM" id="MobiDB-lite"/>
    </source>
</evidence>
<evidence type="ECO:0000313" key="8">
    <source>
        <dbReference type="Proteomes" id="UP001187531"/>
    </source>
</evidence>
<dbReference type="PANTHER" id="PTHR13832:SF818">
    <property type="entry name" value="SD03870P"/>
    <property type="match status" value="1"/>
</dbReference>
<feature type="compositionally biased region" description="Polar residues" evidence="5">
    <location>
        <begin position="1651"/>
        <end position="1662"/>
    </location>
</feature>
<feature type="compositionally biased region" description="Basic and acidic residues" evidence="5">
    <location>
        <begin position="504"/>
        <end position="527"/>
    </location>
</feature>
<feature type="region of interest" description="Disordered" evidence="5">
    <location>
        <begin position="1163"/>
        <end position="1189"/>
    </location>
</feature>
<dbReference type="CDD" id="cd00143">
    <property type="entry name" value="PP2Cc"/>
    <property type="match status" value="1"/>
</dbReference>
<name>A0AA88HPN2_ARTSF</name>
<evidence type="ECO:0000313" key="7">
    <source>
        <dbReference type="EMBL" id="KAK2710964.1"/>
    </source>
</evidence>
<dbReference type="Proteomes" id="UP001187531">
    <property type="component" value="Unassembled WGS sequence"/>
</dbReference>
<feature type="compositionally biased region" description="Polar residues" evidence="5">
    <location>
        <begin position="1527"/>
        <end position="1536"/>
    </location>
</feature>
<keyword evidence="3 4" id="KW-0904">Protein phosphatase</keyword>
<keyword evidence="1" id="KW-0479">Metal-binding</keyword>
<dbReference type="PROSITE" id="PS51746">
    <property type="entry name" value="PPM_2"/>
    <property type="match status" value="1"/>
</dbReference>
<feature type="compositionally biased region" description="Polar residues" evidence="5">
    <location>
        <begin position="1165"/>
        <end position="1188"/>
    </location>
</feature>
<comment type="similarity">
    <text evidence="4">Belongs to the PP2C family.</text>
</comment>
<proteinExistence type="inferred from homology"/>
<dbReference type="InterPro" id="IPR000222">
    <property type="entry name" value="PP2C_BS"/>
</dbReference>
<feature type="region of interest" description="Disordered" evidence="5">
    <location>
        <begin position="1527"/>
        <end position="1878"/>
    </location>
</feature>
<dbReference type="InterPro" id="IPR036457">
    <property type="entry name" value="PPM-type-like_dom_sf"/>
</dbReference>
<keyword evidence="2 4" id="KW-0378">Hydrolase</keyword>
<accession>A0AA88HPN2</accession>
<protein>
    <recommendedName>
        <fullName evidence="6">PPM-type phosphatase domain-containing protein</fullName>
    </recommendedName>
</protein>
<dbReference type="GO" id="GO:0046872">
    <property type="term" value="F:metal ion binding"/>
    <property type="evidence" value="ECO:0007669"/>
    <property type="project" value="UniProtKB-KW"/>
</dbReference>
<sequence>MNSKEFLQSFVSTKNPNDFLPLKVPSYYIRKCELQGQVTDWILQYIGNEDKPCSPSLLVQIARKSVEEVMHKISYPDQQDDKGIEPVHLMKTVLQSVHDVCHKLLESSNLENVLSTSSFHPYSVQAIKNTRRRMEDRHVVIQDMNGLFNLKTSVPVSYYAIFDGHGGTDAAFYAAAHLHYNLVHSPYFPDDIPQAIRQAFKETDQGFLEISLKCGTTALCALLYGNDLFVAWAGDSQAIISRSGEVQVLVNPHRPTREDEVKRVESLGGMVSHWDGVYRVNGMLSVSRAIGDKQMKPFISSDPEITRTSLDGADFLILGCDGLWDCVSFEEAVGTVVQSCKKSGTFQSSSVALVDLAKKNSSDNISVLCVFFKKLEDIQNLDVPLVTPRCSTSEDSFVTKTSGLDFSNLTTDLFEAEKAFFNDLVQNHNSARDDRDSGDILTFQNLIKNKSDSELAVLLAASSVDVDNDVLNEDQLESLLDDGAIRGSQDSSNQAEDEDSEDEWSYHKPEEEAGEMKVTTSDKRLPENDQPISEFEDQQGYIFSSGEPESSLVQLDPKAKDIIANGTEKTIAANGTEPSAGTFGDLSLDSGILPVVSASNPFPESLPVGESIIGRTEFFKDDQILKTRDNNVPDFTPDLSKSVFSGFDNKFESTDVIQETPSVVNSVSTSEFILPKPCPNVLSFTDLQKRYEEQHETNFEPITTEDSLFNAKLEAMNQSFNQHLEVVTNATLEEPVLPDQVVPQNLPLETSDLSTFKETSMESCVELSDFAELEMNLSEEDRMILVQRPTESEKDLNGEKTVETEQLKFATLKVEDFENESKLDVSEDRPNLAQQTAEFEKELTGEEITQAEPKSSNLKEDDDEFQSENKSGPFEERVELSKMELNEEKSIEGLKLLNKENEPKFVSDNVVSNVEIPADKNTSVSAKSKDRYCDDVGYPHDTYDIKATMENNRENEYKKGTDEAEIRNTEEKSEASPESVTSSSVKVGIDELHLDDSQHLANDNNSVNEVLESTEPLSDNLSVNMHSFVNTYAERDATITQIPEILPTNQPGTKDSAMNALQKDGKDPDAISGGTIPDLENFEGSKELNLGCIVSELNESIPDFVANLSEQEIQKIPEPEFKIESQILDNCDSPSNAFPNLDKEVPLSVSTHQTIFIESKDDSENNTTFSTLDNPGTQNEDKSPNITSIKMEPLVCTPDSKDNTSGNSIEVSTSPYNIGNNSEVTFSEKDGPATPSQILNDIENRTKGSESNQSFLVTESNLDSSKSLQDHLTIEDKRWRDVIANESLCEPAEDLEANDSTLPLDEVVVQSPNVDEDLIKGINALAFRGTHNEDKNPNIIPIKMEPLDCTPDSKDNTSGSSIEVSTASDNIGNNSEVIFLEKDGPATPSQILNDIENRTKGSESNQSFLVTESNLGASKSLQDRLIIEDKPWRDIIADESLCESAEDLEANDSTLPLDEVVVQSPNVDEDLIKGLNALAFRAATDEVETLVTNEQPGVTETSLIQSKDVMAPIESSTPSISEHLITAASSTPQSSHTKSEESKEPAPTSAVLSSNTDAPQEAESSPIEPLMQSSPQKLESDLSKGLDEITPLVANEQPETTEVSEPRPNDLLSFENTTPALIESTATIEKSTPQSSCTKSEKQKEPAPISVESSSDIQTPQLVESGPSKPSSQSSPQKLKTGVSKGKSAGPEQVKPSRPNKLAVKETKKPSVASPTKSASSSGQSKALPNRTQVRKAPASAPIEKTKVSITTKPAKKLQPVVAPAAKKPVTTAPAKVDSGLAPKLAPGTARPLPRVALLSKPKPVLENGGVNGPAPPKKVAPTRASSSNPKAPVPKPGSSKAPVSKPGLSKSPVKPKQPITPPGSPPKRPDSTPQETK</sequence>
<feature type="compositionally biased region" description="Basic and acidic residues" evidence="5">
    <location>
        <begin position="1578"/>
        <end position="1587"/>
    </location>
</feature>
<feature type="compositionally biased region" description="Basic and acidic residues" evidence="5">
    <location>
        <begin position="927"/>
        <end position="944"/>
    </location>
</feature>